<feature type="compositionally biased region" description="Polar residues" evidence="1">
    <location>
        <begin position="192"/>
        <end position="203"/>
    </location>
</feature>
<dbReference type="InterPro" id="IPR036457">
    <property type="entry name" value="PPM-type-like_dom_sf"/>
</dbReference>
<dbReference type="InterPro" id="IPR001932">
    <property type="entry name" value="PPM-type_phosphatase-like_dom"/>
</dbReference>
<dbReference type="PROSITE" id="PS51746">
    <property type="entry name" value="PPM_2"/>
    <property type="match status" value="1"/>
</dbReference>
<protein>
    <submittedName>
        <fullName evidence="3">Protein phosphatase 2C</fullName>
    </submittedName>
</protein>
<feature type="region of interest" description="Disordered" evidence="1">
    <location>
        <begin position="563"/>
        <end position="636"/>
    </location>
</feature>
<feature type="compositionally biased region" description="Polar residues" evidence="1">
    <location>
        <begin position="796"/>
        <end position="812"/>
    </location>
</feature>
<dbReference type="PANTHER" id="PTHR21586">
    <property type="entry name" value="TIPA"/>
    <property type="match status" value="1"/>
</dbReference>
<evidence type="ECO:0000313" key="3">
    <source>
        <dbReference type="EMBL" id="AFP62847.1"/>
    </source>
</evidence>
<feature type="compositionally biased region" description="Polar residues" evidence="1">
    <location>
        <begin position="615"/>
        <end position="629"/>
    </location>
</feature>
<feature type="region of interest" description="Disordered" evidence="1">
    <location>
        <begin position="796"/>
        <end position="831"/>
    </location>
</feature>
<dbReference type="PANTHER" id="PTHR21586:SF0">
    <property type="entry name" value="PP2C-LIKE DOMAIN-CONTAINING PROTEIN CG9801"/>
    <property type="match status" value="1"/>
</dbReference>
<evidence type="ECO:0000259" key="2">
    <source>
        <dbReference type="PROSITE" id="PS51746"/>
    </source>
</evidence>
<sequence length="831" mass="89598">MPSLRQKVTTYFRQLSFIAEPRDGPKSPRKTDDDSNFIIKYLEGRMDRNFTPGPEISHGQNPSDLPQLKIGSYPTGPHTITAACTGPDDGLTGIKRSKLHLSASYADDIDFIDTIQETDCFEVRKSINTNVQSRSNSHKIQRYGSNRRLSQGATSSAGDQNANKTNANGSAVAGGGMRSRKNSKSSISNLSQTTKDTAKSTSQKNEENLNKSTTIVVSMVSTGKVSTTTTDLQNSAANDQNNKNLLNTNTTTNTTTATATTKTEDTSLLHQKTKENGENLKTDVTETTKILEDTTERLLREAVSSQPPAMDSEDVIAGVSNWKMESDAAYGISVSLYENNMLTKEPMGNPIADCYGMVVRGNAAAMALADGVNWGDGARLAARSAVHGCLDYLDRAIFGYSQECMATTTQEVFVSLLRSLWEGHGCILEVGGALSTLTIAVVLPLAKDENVAVNGTDGGGAGEKYVVCACNVGDSLGYVYSKKHGVREFTLASHDITSMRDMRDALGALGPADGNKPELSNLTLTMTIIDSGDIVFLTSDGISDNFDPVVGKFAEAWTPDVKLMPSTPGTGPPHTGVLAPKRQNKSASAIYARLHGSSNPTSPQPPVRPPRTKKSSSPENATSGSQSAPSRPKYMRSHTVIEPRRLSSTGLHPSLQQRDYDYKPKIPKSATGLPLVTGPQRHALTLYRLEDLLSYGINGTFSPCTSARRLCHLLIDFVRMITSARRKTLEQRELFYKLSTGPDGIKREVELNRMQHRVARKRVIDSPAFAALPGKLDHASVVAYIAGSGASVSATNGHVSQQRANEANTNGAGHTVANAPLQSKEFQETNF</sequence>
<dbReference type="EMBL" id="KA648218">
    <property type="protein sequence ID" value="AFP62847.1"/>
    <property type="molecule type" value="mRNA"/>
</dbReference>
<feature type="domain" description="PPM-type phosphatase" evidence="2">
    <location>
        <begin position="333"/>
        <end position="594"/>
    </location>
</feature>
<organism evidence="3">
    <name type="scientific">Musca domestica</name>
    <name type="common">House fly</name>
    <dbReference type="NCBI Taxonomy" id="7370"/>
    <lineage>
        <taxon>Eukaryota</taxon>
        <taxon>Metazoa</taxon>
        <taxon>Ecdysozoa</taxon>
        <taxon>Arthropoda</taxon>
        <taxon>Hexapoda</taxon>
        <taxon>Insecta</taxon>
        <taxon>Pterygota</taxon>
        <taxon>Neoptera</taxon>
        <taxon>Endopterygota</taxon>
        <taxon>Diptera</taxon>
        <taxon>Brachycera</taxon>
        <taxon>Muscomorpha</taxon>
        <taxon>Muscoidea</taxon>
        <taxon>Muscidae</taxon>
        <taxon>Musca</taxon>
    </lineage>
</organism>
<dbReference type="VEuPathDB" id="VectorBase:MDOA014114"/>
<feature type="compositionally biased region" description="Low complexity" evidence="1">
    <location>
        <begin position="567"/>
        <end position="576"/>
    </location>
</feature>
<name>T1PJT7_MUSDO</name>
<feature type="region of interest" description="Disordered" evidence="1">
    <location>
        <begin position="131"/>
        <end position="213"/>
    </location>
</feature>
<evidence type="ECO:0000256" key="1">
    <source>
        <dbReference type="SAM" id="MobiDB-lite"/>
    </source>
</evidence>
<dbReference type="VEuPathDB" id="VectorBase:MDOMA2_016233"/>
<proteinExistence type="evidence at transcript level"/>
<dbReference type="SUPFAM" id="SSF81606">
    <property type="entry name" value="PP2C-like"/>
    <property type="match status" value="1"/>
</dbReference>
<reference evidence="3" key="1">
    <citation type="submission" date="2012-08" db="EMBL/GenBank/DDBJ databases">
        <title>Transcriptome of adult Musca domestica launches a platform for comparative house fly gene expression and characterization of differential gene expression among resistant and susceptible house flies.</title>
        <authorList>
            <person name="Liu N."/>
            <person name="Zhang L."/>
            <person name="Li M."/>
            <person name="Reid W."/>
        </authorList>
    </citation>
    <scope>NUCLEOTIDE SEQUENCE</scope>
    <source>
        <strain evidence="3">ALHF</strain>
        <tissue evidence="3">Whole body</tissue>
    </source>
</reference>
<dbReference type="Gene3D" id="3.60.40.10">
    <property type="entry name" value="PPM-type phosphatase domain"/>
    <property type="match status" value="1"/>
</dbReference>
<dbReference type="InterPro" id="IPR053287">
    <property type="entry name" value="PP2C-like_domain"/>
</dbReference>
<feature type="compositionally biased region" description="Polar residues" evidence="1">
    <location>
        <begin position="143"/>
        <end position="169"/>
    </location>
</feature>
<dbReference type="AlphaFoldDB" id="T1PJT7"/>
<accession>T1PJT7</accession>